<keyword evidence="4" id="KW-1185">Reference proteome</keyword>
<gene>
    <name evidence="3" type="ORF">NQ318_018302</name>
</gene>
<dbReference type="InterPro" id="IPR001254">
    <property type="entry name" value="Trypsin_dom"/>
</dbReference>
<name>A0AAV8ZG08_9CUCU</name>
<evidence type="ECO:0000313" key="4">
    <source>
        <dbReference type="Proteomes" id="UP001162162"/>
    </source>
</evidence>
<dbReference type="InterPro" id="IPR043504">
    <property type="entry name" value="Peptidase_S1_PA_chymotrypsin"/>
</dbReference>
<dbReference type="Gene3D" id="2.40.10.10">
    <property type="entry name" value="Trypsin-like serine proteases"/>
    <property type="match status" value="2"/>
</dbReference>
<dbReference type="EMBL" id="JAPWTK010000003">
    <property type="protein sequence ID" value="KAJ8962323.1"/>
    <property type="molecule type" value="Genomic_DNA"/>
</dbReference>
<dbReference type="PANTHER" id="PTHR24252">
    <property type="entry name" value="ACROSIN-RELATED"/>
    <property type="match status" value="1"/>
</dbReference>
<dbReference type="SUPFAM" id="SSF50494">
    <property type="entry name" value="Trypsin-like serine proteases"/>
    <property type="match status" value="1"/>
</dbReference>
<dbReference type="Pfam" id="PF00089">
    <property type="entry name" value="Trypsin"/>
    <property type="match status" value="1"/>
</dbReference>
<keyword evidence="1" id="KW-1015">Disulfide bond</keyword>
<dbReference type="SMART" id="SM00020">
    <property type="entry name" value="Tryp_SPc"/>
    <property type="match status" value="1"/>
</dbReference>
<reference evidence="3" key="1">
    <citation type="journal article" date="2023" name="Insect Mol. Biol.">
        <title>Genome sequencing provides insights into the evolution of gene families encoding plant cell wall-degrading enzymes in longhorned beetles.</title>
        <authorList>
            <person name="Shin N.R."/>
            <person name="Okamura Y."/>
            <person name="Kirsch R."/>
            <person name="Pauchet Y."/>
        </authorList>
    </citation>
    <scope>NUCLEOTIDE SEQUENCE</scope>
    <source>
        <strain evidence="3">AMC_N1</strain>
    </source>
</reference>
<organism evidence="3 4">
    <name type="scientific">Aromia moschata</name>
    <dbReference type="NCBI Taxonomy" id="1265417"/>
    <lineage>
        <taxon>Eukaryota</taxon>
        <taxon>Metazoa</taxon>
        <taxon>Ecdysozoa</taxon>
        <taxon>Arthropoda</taxon>
        <taxon>Hexapoda</taxon>
        <taxon>Insecta</taxon>
        <taxon>Pterygota</taxon>
        <taxon>Neoptera</taxon>
        <taxon>Endopterygota</taxon>
        <taxon>Coleoptera</taxon>
        <taxon>Polyphaga</taxon>
        <taxon>Cucujiformia</taxon>
        <taxon>Chrysomeloidea</taxon>
        <taxon>Cerambycidae</taxon>
        <taxon>Cerambycinae</taxon>
        <taxon>Callichromatini</taxon>
        <taxon>Aromia</taxon>
    </lineage>
</organism>
<dbReference type="GO" id="GO:0004252">
    <property type="term" value="F:serine-type endopeptidase activity"/>
    <property type="evidence" value="ECO:0007669"/>
    <property type="project" value="InterPro"/>
</dbReference>
<evidence type="ECO:0000313" key="3">
    <source>
        <dbReference type="EMBL" id="KAJ8962323.1"/>
    </source>
</evidence>
<proteinExistence type="predicted"/>
<feature type="domain" description="Peptidase S1" evidence="2">
    <location>
        <begin position="90"/>
        <end position="283"/>
    </location>
</feature>
<sequence length="283" mass="31385">MTGNYEGILQPNESKQVLIKNGDVLLKAGSQTVIKITVKYSGKFPELLEYRLNAKTICPEPNTERVDFFKGDEHSKDILTSILSSPMSTILNQKSYECGVKSLRSSKYPWQADIFIRHGDTVNFACEATLISPLHLITSAHCVTFKNKDIEVPASILTVHLRDPHDSKDVNRATVAKVKVHPGYNLNTLFSDIAVLQLNDALAVTDGVRPICLSGKLSYDGELVLTGYEVGKRGDHRDELKETAVSRIDENVCSKRAPELQRIIGEDTYCVTYPSGELAQNMS</sequence>
<evidence type="ECO:0000256" key="1">
    <source>
        <dbReference type="ARBA" id="ARBA00023157"/>
    </source>
</evidence>
<evidence type="ECO:0000259" key="2">
    <source>
        <dbReference type="PROSITE" id="PS50240"/>
    </source>
</evidence>
<dbReference type="FunFam" id="2.40.10.10:FF:000068">
    <property type="entry name" value="transmembrane protease serine 2"/>
    <property type="match status" value="1"/>
</dbReference>
<dbReference type="AlphaFoldDB" id="A0AAV8ZG08"/>
<comment type="caution">
    <text evidence="3">The sequence shown here is derived from an EMBL/GenBank/DDBJ whole genome shotgun (WGS) entry which is preliminary data.</text>
</comment>
<dbReference type="GO" id="GO:0006508">
    <property type="term" value="P:proteolysis"/>
    <property type="evidence" value="ECO:0007669"/>
    <property type="project" value="InterPro"/>
</dbReference>
<dbReference type="PROSITE" id="PS50240">
    <property type="entry name" value="TRYPSIN_DOM"/>
    <property type="match status" value="1"/>
</dbReference>
<dbReference type="InterPro" id="IPR009003">
    <property type="entry name" value="Peptidase_S1_PA"/>
</dbReference>
<dbReference type="PANTHER" id="PTHR24252:SF7">
    <property type="entry name" value="HYALIN"/>
    <property type="match status" value="1"/>
</dbReference>
<protein>
    <recommendedName>
        <fullName evidence="2">Peptidase S1 domain-containing protein</fullName>
    </recommendedName>
</protein>
<accession>A0AAV8ZG08</accession>
<dbReference type="Proteomes" id="UP001162162">
    <property type="component" value="Unassembled WGS sequence"/>
</dbReference>